<keyword evidence="8" id="KW-1185">Reference proteome</keyword>
<feature type="domain" description="Rhodanese" evidence="6">
    <location>
        <begin position="335"/>
        <end position="451"/>
    </location>
</feature>
<accession>A0AAN7HMJ4</accession>
<name>A0AAN7HMJ4_9PEZI</name>
<dbReference type="PROSITE" id="PS50206">
    <property type="entry name" value="RHODANESE_3"/>
    <property type="match status" value="1"/>
</dbReference>
<comment type="similarity">
    <text evidence="1">Belongs to the protein-tyrosine phosphatase family. Non-receptor class subfamily.</text>
</comment>
<feature type="compositionally biased region" description="Polar residues" evidence="3">
    <location>
        <begin position="257"/>
        <end position="277"/>
    </location>
</feature>
<dbReference type="PROSITE" id="PS50055">
    <property type="entry name" value="TYR_PHOSPHATASE_PTP"/>
    <property type="match status" value="1"/>
</dbReference>
<dbReference type="SMART" id="SM00450">
    <property type="entry name" value="RHOD"/>
    <property type="match status" value="1"/>
</dbReference>
<dbReference type="InterPro" id="IPR001763">
    <property type="entry name" value="Rhodanese-like_dom"/>
</dbReference>
<dbReference type="SMART" id="SM00404">
    <property type="entry name" value="PTPc_motif"/>
    <property type="match status" value="1"/>
</dbReference>
<dbReference type="InterPro" id="IPR029021">
    <property type="entry name" value="Prot-tyrosine_phosphatase-like"/>
</dbReference>
<dbReference type="SUPFAM" id="SSF52821">
    <property type="entry name" value="Rhodanese/Cell cycle control phosphatase"/>
    <property type="match status" value="1"/>
</dbReference>
<evidence type="ECO:0000259" key="5">
    <source>
        <dbReference type="PROSITE" id="PS50056"/>
    </source>
</evidence>
<dbReference type="GO" id="GO:0004725">
    <property type="term" value="F:protein tyrosine phosphatase activity"/>
    <property type="evidence" value="ECO:0007669"/>
    <property type="project" value="UniProtKB-EC"/>
</dbReference>
<feature type="region of interest" description="Disordered" evidence="3">
    <location>
        <begin position="1"/>
        <end position="113"/>
    </location>
</feature>
<reference evidence="7" key="1">
    <citation type="journal article" date="2023" name="Mol. Phylogenet. Evol.">
        <title>Genome-scale phylogeny and comparative genomics of the fungal order Sordariales.</title>
        <authorList>
            <person name="Hensen N."/>
            <person name="Bonometti L."/>
            <person name="Westerberg I."/>
            <person name="Brannstrom I.O."/>
            <person name="Guillou S."/>
            <person name="Cros-Aarteil S."/>
            <person name="Calhoun S."/>
            <person name="Haridas S."/>
            <person name="Kuo A."/>
            <person name="Mondo S."/>
            <person name="Pangilinan J."/>
            <person name="Riley R."/>
            <person name="LaButti K."/>
            <person name="Andreopoulos B."/>
            <person name="Lipzen A."/>
            <person name="Chen C."/>
            <person name="Yan M."/>
            <person name="Daum C."/>
            <person name="Ng V."/>
            <person name="Clum A."/>
            <person name="Steindorff A."/>
            <person name="Ohm R.A."/>
            <person name="Martin F."/>
            <person name="Silar P."/>
            <person name="Natvig D.O."/>
            <person name="Lalanne C."/>
            <person name="Gautier V."/>
            <person name="Ament-Velasquez S.L."/>
            <person name="Kruys A."/>
            <person name="Hutchinson M.I."/>
            <person name="Powell A.J."/>
            <person name="Barry K."/>
            <person name="Miller A.N."/>
            <person name="Grigoriev I.V."/>
            <person name="Debuchy R."/>
            <person name="Gladieux P."/>
            <person name="Hiltunen Thoren M."/>
            <person name="Johannesson H."/>
        </authorList>
    </citation>
    <scope>NUCLEOTIDE SEQUENCE</scope>
    <source>
        <strain evidence="7">CBS 359.72</strain>
    </source>
</reference>
<comment type="caution">
    <text evidence="7">The sequence shown here is derived from an EMBL/GenBank/DDBJ whole genome shotgun (WGS) entry which is preliminary data.</text>
</comment>
<dbReference type="PRINTS" id="PR00700">
    <property type="entry name" value="PRTYPHPHTASE"/>
</dbReference>
<dbReference type="Gene3D" id="3.90.190.10">
    <property type="entry name" value="Protein tyrosine phosphatase superfamily"/>
    <property type="match status" value="1"/>
</dbReference>
<dbReference type="SUPFAM" id="SSF52799">
    <property type="entry name" value="(Phosphotyrosine protein) phosphatases II"/>
    <property type="match status" value="1"/>
</dbReference>
<evidence type="ECO:0000313" key="7">
    <source>
        <dbReference type="EMBL" id="KAK4245194.1"/>
    </source>
</evidence>
<dbReference type="AlphaFoldDB" id="A0AAN7HMJ4"/>
<dbReference type="Pfam" id="PF00102">
    <property type="entry name" value="Y_phosphatase"/>
    <property type="match status" value="3"/>
</dbReference>
<dbReference type="InterPro" id="IPR036873">
    <property type="entry name" value="Rhodanese-like_dom_sf"/>
</dbReference>
<feature type="compositionally biased region" description="Basic and acidic residues" evidence="3">
    <location>
        <begin position="849"/>
        <end position="858"/>
    </location>
</feature>
<dbReference type="PANTHER" id="PTHR19134:SF561">
    <property type="entry name" value="PROTEIN TYROSINE PHOSPHATASE 36E, ISOFORM A"/>
    <property type="match status" value="1"/>
</dbReference>
<feature type="region of interest" description="Disordered" evidence="3">
    <location>
        <begin position="698"/>
        <end position="751"/>
    </location>
</feature>
<evidence type="ECO:0000259" key="4">
    <source>
        <dbReference type="PROSITE" id="PS50055"/>
    </source>
</evidence>
<feature type="domain" description="Tyrosine-protein phosphatase" evidence="4">
    <location>
        <begin position="590"/>
        <end position="1006"/>
    </location>
</feature>
<feature type="region of interest" description="Disordered" evidence="3">
    <location>
        <begin position="157"/>
        <end position="206"/>
    </location>
</feature>
<feature type="domain" description="Tyrosine specific protein phosphatases" evidence="5">
    <location>
        <begin position="880"/>
        <end position="903"/>
    </location>
</feature>
<feature type="compositionally biased region" description="Polar residues" evidence="3">
    <location>
        <begin position="33"/>
        <end position="47"/>
    </location>
</feature>
<dbReference type="EMBL" id="MU857709">
    <property type="protein sequence ID" value="KAK4245194.1"/>
    <property type="molecule type" value="Genomic_DNA"/>
</dbReference>
<evidence type="ECO:0000256" key="2">
    <source>
        <dbReference type="ARBA" id="ARBA00013064"/>
    </source>
</evidence>
<feature type="compositionally biased region" description="Polar residues" evidence="3">
    <location>
        <begin position="829"/>
        <end position="848"/>
    </location>
</feature>
<dbReference type="CDD" id="cd01446">
    <property type="entry name" value="DSP_MapKP"/>
    <property type="match status" value="1"/>
</dbReference>
<dbReference type="Gene3D" id="3.40.250.10">
    <property type="entry name" value="Rhodanese-like domain"/>
    <property type="match status" value="1"/>
</dbReference>
<sequence>MPAEHRMNDRPSYYTMTTPAPVPAVSPRGLTHAHSSSQSYFSAKQTTSPASSPRPLPSAGQPHPPKFSPSTARGATQDGRASSPNYFGLAVDSNGDPRDSCLVPRENWSSPSSSVKSFAAAIPKQLPLDANPEFEAFRRQIDANRARATFSLSGSHFAASAGSPHTSPVSTAPALQGPRSPKWHTQGADGSDFPFPRPPRLATGSFSFGDASGSKLASDYDHLQEDSAYVSADSKRSSSVSLNRSLLSTMDRRELSPQKSYTPFASPDRTATNSAISDTKGRPSPQPVSSGREDSLSPKSLTIQAGLTGIPQTPGNSEPSMITPAQLKDLLEKDGDDHILVLDLRVSAQFAQSRVRGALNLCIPTTLLKRATFNLQKLQQTFQGDQNQEKFSKWRDAKHLVVYDTASSDQRDAVSAVNMIKKFTNEGYSGPASILRGGFNAFAAAYPSLIDRSSGGPSPGLSLGGGAASGGQRANLPPIIGGVLLPNANDSASPFFNNIRQNQDLVDGVGQMDVNVPPGLAAASLPRWLREAAESADHGKRVSDKFLRIERTEQLRMREAYSMVKPADARQGSETEGVKVQLSGIEKGGKNRYKDILPFEHARVRLLGRPEGACDYVNASHLQAKRSYKRYIASQGPLPATFEDFWSVVWDNDVRVIVMLTAESEGGQLKCHPYWKDNDFGPIRLRVLSEKKVSLDLDRRRPSATMDGSAGSTETSSSDPFVTDGSRRRANTTTTLDSGTQAANQFMFPPQAPTATETPYVIIRKFALSHASHPFSPIREITQLHYPSWPDFGTPAQPSHLLALVELANVMQRSALPLDVPRTLASAPVSRQNNGPTSDTTGSSFAQHSSDRESVAGLKREDGEILSLSWHEGPDSREYGRPMLVHCSAGCGRTGAFCTVDSVIDMLKRQRQHVLGHSINGPVNRAQRSALDYDLSGDVNMSEEMAPDQSTQSQPPEQRAEIDTSWLDDDGMDLIAQTVEDFRGQRLSMVQSLRQFVLCYETILEWIRRLQENSDGGSDFKGRVRSGSLAY</sequence>
<dbReference type="InterPro" id="IPR000242">
    <property type="entry name" value="PTP_cat"/>
</dbReference>
<gene>
    <name evidence="7" type="ORF">C7999DRAFT_16611</name>
</gene>
<dbReference type="InterPro" id="IPR016130">
    <property type="entry name" value="Tyr_Pase_AS"/>
</dbReference>
<dbReference type="EC" id="3.1.3.48" evidence="2"/>
<dbReference type="PANTHER" id="PTHR19134">
    <property type="entry name" value="RECEPTOR-TYPE TYROSINE-PROTEIN PHOSPHATASE"/>
    <property type="match status" value="1"/>
</dbReference>
<dbReference type="PROSITE" id="PS50056">
    <property type="entry name" value="TYR_PHOSPHATASE_2"/>
    <property type="match status" value="1"/>
</dbReference>
<protein>
    <recommendedName>
        <fullName evidence="2">protein-tyrosine-phosphatase</fullName>
        <ecNumber evidence="2">3.1.3.48</ecNumber>
    </recommendedName>
</protein>
<proteinExistence type="inferred from homology"/>
<dbReference type="Proteomes" id="UP001303647">
    <property type="component" value="Unassembled WGS sequence"/>
</dbReference>
<dbReference type="FunFam" id="3.40.250.10:FF:000051">
    <property type="entry name" value="Protein tyrosine phosphatase (Pyp1), putative"/>
    <property type="match status" value="1"/>
</dbReference>
<feature type="compositionally biased region" description="Polar residues" evidence="3">
    <location>
        <begin position="68"/>
        <end position="85"/>
    </location>
</feature>
<reference evidence="7" key="2">
    <citation type="submission" date="2023-05" db="EMBL/GenBank/DDBJ databases">
        <authorList>
            <consortium name="Lawrence Berkeley National Laboratory"/>
            <person name="Steindorff A."/>
            <person name="Hensen N."/>
            <person name="Bonometti L."/>
            <person name="Westerberg I."/>
            <person name="Brannstrom I.O."/>
            <person name="Guillou S."/>
            <person name="Cros-Aarteil S."/>
            <person name="Calhoun S."/>
            <person name="Haridas S."/>
            <person name="Kuo A."/>
            <person name="Mondo S."/>
            <person name="Pangilinan J."/>
            <person name="Riley R."/>
            <person name="Labutti K."/>
            <person name="Andreopoulos B."/>
            <person name="Lipzen A."/>
            <person name="Chen C."/>
            <person name="Yanf M."/>
            <person name="Daum C."/>
            <person name="Ng V."/>
            <person name="Clum A."/>
            <person name="Ohm R."/>
            <person name="Martin F."/>
            <person name="Silar P."/>
            <person name="Natvig D."/>
            <person name="Lalanne C."/>
            <person name="Gautier V."/>
            <person name="Ament-Velasquez S.L."/>
            <person name="Kruys A."/>
            <person name="Hutchinson M.I."/>
            <person name="Powell A.J."/>
            <person name="Barry K."/>
            <person name="Miller A.N."/>
            <person name="Grigoriev I.V."/>
            <person name="Debuchy R."/>
            <person name="Gladieux P."/>
            <person name="Thoren M.H."/>
            <person name="Johannesson H."/>
        </authorList>
    </citation>
    <scope>NUCLEOTIDE SEQUENCE</scope>
    <source>
        <strain evidence="7">CBS 359.72</strain>
    </source>
</reference>
<dbReference type="InterPro" id="IPR003595">
    <property type="entry name" value="Tyr_Pase_cat"/>
</dbReference>
<feature type="compositionally biased region" description="Polar residues" evidence="3">
    <location>
        <begin position="731"/>
        <end position="744"/>
    </location>
</feature>
<evidence type="ECO:0000256" key="1">
    <source>
        <dbReference type="ARBA" id="ARBA00009649"/>
    </source>
</evidence>
<dbReference type="SMART" id="SM00194">
    <property type="entry name" value="PTPc"/>
    <property type="match status" value="1"/>
</dbReference>
<feature type="region of interest" description="Disordered" evidence="3">
    <location>
        <begin position="248"/>
        <end position="298"/>
    </location>
</feature>
<dbReference type="InterPro" id="IPR000387">
    <property type="entry name" value="Tyr_Pase_dom"/>
</dbReference>
<dbReference type="PROSITE" id="PS00383">
    <property type="entry name" value="TYR_PHOSPHATASE_1"/>
    <property type="match status" value="1"/>
</dbReference>
<feature type="region of interest" description="Disordered" evidence="3">
    <location>
        <begin position="941"/>
        <end position="960"/>
    </location>
</feature>
<evidence type="ECO:0000259" key="6">
    <source>
        <dbReference type="PROSITE" id="PS50206"/>
    </source>
</evidence>
<feature type="compositionally biased region" description="Polar residues" evidence="3">
    <location>
        <begin position="710"/>
        <end position="720"/>
    </location>
</feature>
<feature type="region of interest" description="Disordered" evidence="3">
    <location>
        <begin position="826"/>
        <end position="858"/>
    </location>
</feature>
<dbReference type="Pfam" id="PF00581">
    <property type="entry name" value="Rhodanese"/>
    <property type="match status" value="1"/>
</dbReference>
<organism evidence="7 8">
    <name type="scientific">Corynascus novoguineensis</name>
    <dbReference type="NCBI Taxonomy" id="1126955"/>
    <lineage>
        <taxon>Eukaryota</taxon>
        <taxon>Fungi</taxon>
        <taxon>Dikarya</taxon>
        <taxon>Ascomycota</taxon>
        <taxon>Pezizomycotina</taxon>
        <taxon>Sordariomycetes</taxon>
        <taxon>Sordariomycetidae</taxon>
        <taxon>Sordariales</taxon>
        <taxon>Chaetomiaceae</taxon>
        <taxon>Corynascus</taxon>
    </lineage>
</organism>
<evidence type="ECO:0000256" key="3">
    <source>
        <dbReference type="SAM" id="MobiDB-lite"/>
    </source>
</evidence>
<evidence type="ECO:0000313" key="8">
    <source>
        <dbReference type="Proteomes" id="UP001303647"/>
    </source>
</evidence>
<feature type="compositionally biased region" description="Pro residues" evidence="3">
    <location>
        <begin position="52"/>
        <end position="67"/>
    </location>
</feature>
<dbReference type="CDD" id="cd18533">
    <property type="entry name" value="PTP_fungal"/>
    <property type="match status" value="1"/>
</dbReference>
<dbReference type="InterPro" id="IPR050348">
    <property type="entry name" value="Protein-Tyr_Phosphatase"/>
</dbReference>